<proteinExistence type="predicted"/>
<reference evidence="1 2" key="1">
    <citation type="submission" date="2016-11" db="EMBL/GenBank/DDBJ databases">
        <title>Rhizobium leguminosarum bv. viciae strain Vaf12 isolated from Vavilovia formosa root nodules from Russia, Dagestan.</title>
        <authorList>
            <person name="Kimeklis A."/>
        </authorList>
    </citation>
    <scope>NUCLEOTIDE SEQUENCE [LARGE SCALE GENOMIC DNA]</scope>
    <source>
        <strain evidence="1 2">Vaf-108</strain>
    </source>
</reference>
<sequence length="231" mass="25939">MTSSGTTNFNPGIGDLTLYAYGLCGIRRPAIAQEHLVDARMAMNLMLSEWNNDTPNLWKVDLVEIPLIQGQAQYAVDPSTIMILDIYWRVDDGNGNPIDTIIWPLSRTEYASMPNKDMQGRVTSFWFDRLLSPSITLWQVPDGNGPYLLRYYRVTQIFDANLQGGETLDLPNRWFGAFAWGLAARLAHSYAPAQVGRLEAKAQQALENAMENDVEDVPLYISPSTGGYFVR</sequence>
<dbReference type="Proteomes" id="UP000183050">
    <property type="component" value="Chromosome"/>
</dbReference>
<evidence type="ECO:0000313" key="2">
    <source>
        <dbReference type="Proteomes" id="UP000183050"/>
    </source>
</evidence>
<protein>
    <submittedName>
        <fullName evidence="1">Uncharacterized protein</fullName>
    </submittedName>
</protein>
<accession>A0A1L3ZB31</accession>
<organism evidence="1 2">
    <name type="scientific">Rhizobium leguminosarum</name>
    <dbReference type="NCBI Taxonomy" id="384"/>
    <lineage>
        <taxon>Bacteria</taxon>
        <taxon>Pseudomonadati</taxon>
        <taxon>Pseudomonadota</taxon>
        <taxon>Alphaproteobacteria</taxon>
        <taxon>Hyphomicrobiales</taxon>
        <taxon>Rhizobiaceae</taxon>
        <taxon>Rhizobium/Agrobacterium group</taxon>
        <taxon>Rhizobium</taxon>
    </lineage>
</organism>
<gene>
    <name evidence="1" type="ORF">BMW22_15620</name>
</gene>
<name>A0A1L3ZB31_RHILE</name>
<dbReference type="EMBL" id="CP018228">
    <property type="protein sequence ID" value="API52853.1"/>
    <property type="molecule type" value="Genomic_DNA"/>
</dbReference>
<evidence type="ECO:0000313" key="1">
    <source>
        <dbReference type="EMBL" id="API52853.1"/>
    </source>
</evidence>
<dbReference type="RefSeq" id="WP_072639299.1">
    <property type="nucleotide sequence ID" value="NZ_CP018228.1"/>
</dbReference>
<dbReference type="AlphaFoldDB" id="A0A1L3ZB31"/>